<name>A0AAD6Z4G0_9AGAR</name>
<sequence>MSDDKPRYRLKYAVSDCEECIGPKPCNGEDCRSALRIVAPLLTILGIGATVGKGELQFGTPVQVMGTSFFAWRNYHCITKKVFFNVKKIHKYSSEVGGVRNLSEEDPARFGNLTADRLIIKPSPGESDWFTSLHRQAFENGQVADEDIPDSARKTVAAGCHQPSEQIY</sequence>
<evidence type="ECO:0000313" key="1">
    <source>
        <dbReference type="EMBL" id="KAJ7306758.1"/>
    </source>
</evidence>
<evidence type="ECO:0000313" key="2">
    <source>
        <dbReference type="Proteomes" id="UP001218218"/>
    </source>
</evidence>
<dbReference type="GO" id="GO:0008270">
    <property type="term" value="F:zinc ion binding"/>
    <property type="evidence" value="ECO:0007669"/>
    <property type="project" value="InterPro"/>
</dbReference>
<dbReference type="AlphaFoldDB" id="A0AAD6Z4G0"/>
<keyword evidence="2" id="KW-1185">Reference proteome</keyword>
<dbReference type="EMBL" id="JARIHO010000091">
    <property type="protein sequence ID" value="KAJ7306758.1"/>
    <property type="molecule type" value="Genomic_DNA"/>
</dbReference>
<dbReference type="InterPro" id="IPR036957">
    <property type="entry name" value="Znf_PARP_sf"/>
</dbReference>
<protein>
    <submittedName>
        <fullName evidence="1">Uncharacterized protein</fullName>
    </submittedName>
</protein>
<organism evidence="1 2">
    <name type="scientific">Mycena albidolilacea</name>
    <dbReference type="NCBI Taxonomy" id="1033008"/>
    <lineage>
        <taxon>Eukaryota</taxon>
        <taxon>Fungi</taxon>
        <taxon>Dikarya</taxon>
        <taxon>Basidiomycota</taxon>
        <taxon>Agaricomycotina</taxon>
        <taxon>Agaricomycetes</taxon>
        <taxon>Agaricomycetidae</taxon>
        <taxon>Agaricales</taxon>
        <taxon>Marasmiineae</taxon>
        <taxon>Mycenaceae</taxon>
        <taxon>Mycena</taxon>
    </lineage>
</organism>
<gene>
    <name evidence="1" type="ORF">DFH08DRAFT_1088825</name>
</gene>
<proteinExistence type="predicted"/>
<reference evidence="1" key="1">
    <citation type="submission" date="2023-03" db="EMBL/GenBank/DDBJ databases">
        <title>Massive genome expansion in bonnet fungi (Mycena s.s.) driven by repeated elements and novel gene families across ecological guilds.</title>
        <authorList>
            <consortium name="Lawrence Berkeley National Laboratory"/>
            <person name="Harder C.B."/>
            <person name="Miyauchi S."/>
            <person name="Viragh M."/>
            <person name="Kuo A."/>
            <person name="Thoen E."/>
            <person name="Andreopoulos B."/>
            <person name="Lu D."/>
            <person name="Skrede I."/>
            <person name="Drula E."/>
            <person name="Henrissat B."/>
            <person name="Morin E."/>
            <person name="Kohler A."/>
            <person name="Barry K."/>
            <person name="LaButti K."/>
            <person name="Morin E."/>
            <person name="Salamov A."/>
            <person name="Lipzen A."/>
            <person name="Mereny Z."/>
            <person name="Hegedus B."/>
            <person name="Baldrian P."/>
            <person name="Stursova M."/>
            <person name="Weitz H."/>
            <person name="Taylor A."/>
            <person name="Grigoriev I.V."/>
            <person name="Nagy L.G."/>
            <person name="Martin F."/>
            <person name="Kauserud H."/>
        </authorList>
    </citation>
    <scope>NUCLEOTIDE SEQUENCE</scope>
    <source>
        <strain evidence="1">CBHHK002</strain>
    </source>
</reference>
<comment type="caution">
    <text evidence="1">The sequence shown here is derived from an EMBL/GenBank/DDBJ whole genome shotgun (WGS) entry which is preliminary data.</text>
</comment>
<dbReference type="Proteomes" id="UP001218218">
    <property type="component" value="Unassembled WGS sequence"/>
</dbReference>
<dbReference type="GO" id="GO:0003677">
    <property type="term" value="F:DNA binding"/>
    <property type="evidence" value="ECO:0007669"/>
    <property type="project" value="InterPro"/>
</dbReference>
<dbReference type="Gene3D" id="3.30.1740.10">
    <property type="entry name" value="Zinc finger, PARP-type"/>
    <property type="match status" value="1"/>
</dbReference>
<accession>A0AAD6Z4G0</accession>